<keyword evidence="1" id="KW-0479">Metal-binding</keyword>
<keyword evidence="3" id="KW-0862">Zinc</keyword>
<keyword evidence="8" id="KW-1185">Reference proteome</keyword>
<name>A0A7G2C3Y8_9TRYP</name>
<dbReference type="EMBL" id="LR877145">
    <property type="protein sequence ID" value="CAD2213433.1"/>
    <property type="molecule type" value="Genomic_DNA"/>
</dbReference>
<dbReference type="PROSITE" id="PS50199">
    <property type="entry name" value="ZF_RANBP2_2"/>
    <property type="match status" value="1"/>
</dbReference>
<evidence type="ECO:0000256" key="3">
    <source>
        <dbReference type="ARBA" id="ARBA00022833"/>
    </source>
</evidence>
<dbReference type="SMART" id="SM00547">
    <property type="entry name" value="ZnF_RBZ"/>
    <property type="match status" value="1"/>
</dbReference>
<feature type="region of interest" description="Disordered" evidence="5">
    <location>
        <begin position="1"/>
        <end position="30"/>
    </location>
</feature>
<organism evidence="7 8">
    <name type="scientific">Angomonas deanei</name>
    <dbReference type="NCBI Taxonomy" id="59799"/>
    <lineage>
        <taxon>Eukaryota</taxon>
        <taxon>Discoba</taxon>
        <taxon>Euglenozoa</taxon>
        <taxon>Kinetoplastea</taxon>
        <taxon>Metakinetoplastina</taxon>
        <taxon>Trypanosomatida</taxon>
        <taxon>Trypanosomatidae</taxon>
        <taxon>Strigomonadinae</taxon>
        <taxon>Angomonas</taxon>
    </lineage>
</organism>
<feature type="compositionally biased region" description="Low complexity" evidence="5">
    <location>
        <begin position="221"/>
        <end position="237"/>
    </location>
</feature>
<feature type="compositionally biased region" description="Basic residues" evidence="5">
    <location>
        <begin position="281"/>
        <end position="290"/>
    </location>
</feature>
<dbReference type="VEuPathDB" id="TriTrypDB:ADEAN_000087400"/>
<protein>
    <recommendedName>
        <fullName evidence="6">RanBP2-type domain-containing protein</fullName>
    </recommendedName>
</protein>
<feature type="region of interest" description="Disordered" evidence="5">
    <location>
        <begin position="221"/>
        <end position="290"/>
    </location>
</feature>
<evidence type="ECO:0000313" key="8">
    <source>
        <dbReference type="Proteomes" id="UP000515908"/>
    </source>
</evidence>
<reference evidence="7 8" key="1">
    <citation type="submission" date="2020-08" db="EMBL/GenBank/DDBJ databases">
        <authorList>
            <person name="Newling K."/>
            <person name="Davey J."/>
            <person name="Forrester S."/>
        </authorList>
    </citation>
    <scope>NUCLEOTIDE SEQUENCE [LARGE SCALE GENOMIC DNA]</scope>
    <source>
        <strain evidence="8">Crithidia deanei Carvalho (ATCC PRA-265)</strain>
    </source>
</reference>
<feature type="domain" description="RanBP2-type" evidence="6">
    <location>
        <begin position="33"/>
        <end position="62"/>
    </location>
</feature>
<dbReference type="GO" id="GO:0008270">
    <property type="term" value="F:zinc ion binding"/>
    <property type="evidence" value="ECO:0007669"/>
    <property type="project" value="UniProtKB-KW"/>
</dbReference>
<keyword evidence="2 4" id="KW-0863">Zinc-finger</keyword>
<evidence type="ECO:0000256" key="5">
    <source>
        <dbReference type="SAM" id="MobiDB-lite"/>
    </source>
</evidence>
<sequence length="319" mass="35378">MKRGRTETRYPAGNAEETNDPARVPSNKKNQPPVADWVCGVCSNINSSQRDSCYRCTTSYKDSLRAAPSNEVCVRHVPSGLSAATVVACVERAVSSSGENLDVVRFTKLEDKVYIRYRSTEDAGRVLVLCQCVVEVEGKRYGMRFSSGLSTEQEEPHHVVPSIASGLPRELEHSSWTAPTTFRSEQEEKAYLKLLSSHWENLSQAQREYYEERVRRALSAAPAPAAPSAPAVSEAPKPATPAGGASATLSRLKERLAQKKAQTAVAQSVKAEAPPPPPPPLHKKRGRRKQWRRSDRVPWYMVCCCLPTWRRLISTASWC</sequence>
<accession>A0A7G2C3Y8</accession>
<evidence type="ECO:0000256" key="4">
    <source>
        <dbReference type="PROSITE-ProRule" id="PRU00322"/>
    </source>
</evidence>
<dbReference type="InterPro" id="IPR036443">
    <property type="entry name" value="Znf_RanBP2_sf"/>
</dbReference>
<evidence type="ECO:0000256" key="2">
    <source>
        <dbReference type="ARBA" id="ARBA00022771"/>
    </source>
</evidence>
<gene>
    <name evidence="7" type="ORF">ADEAN_000087400</name>
</gene>
<proteinExistence type="predicted"/>
<dbReference type="Proteomes" id="UP000515908">
    <property type="component" value="Chromosome 01"/>
</dbReference>
<dbReference type="PROSITE" id="PS01358">
    <property type="entry name" value="ZF_RANBP2_1"/>
    <property type="match status" value="1"/>
</dbReference>
<dbReference type="InterPro" id="IPR001876">
    <property type="entry name" value="Znf_RanBP2"/>
</dbReference>
<dbReference type="AlphaFoldDB" id="A0A7G2C3Y8"/>
<dbReference type="SUPFAM" id="SSF90209">
    <property type="entry name" value="Ran binding protein zinc finger-like"/>
    <property type="match status" value="1"/>
</dbReference>
<evidence type="ECO:0000256" key="1">
    <source>
        <dbReference type="ARBA" id="ARBA00022723"/>
    </source>
</evidence>
<evidence type="ECO:0000313" key="7">
    <source>
        <dbReference type="EMBL" id="CAD2213433.1"/>
    </source>
</evidence>
<evidence type="ECO:0000259" key="6">
    <source>
        <dbReference type="PROSITE" id="PS50199"/>
    </source>
</evidence>